<keyword evidence="3" id="KW-1185">Reference proteome</keyword>
<proteinExistence type="predicted"/>
<sequence>MSSVVGVLLEVAGQIGDAISNVATGATVKQHELESEVQAFYEHIDGQEMQNMLTKYRLQLFQMREVGVEVVRRANMASTRAGRVQQSLGERTDCVQMLHALLAQSTLDTMLSQLEEAEKRIHEIERHALQIELAMAMLDKVVETKRKSGGGSEEEGGGQQRRRVRWDSAETEECIEK</sequence>
<organism evidence="3 4">
    <name type="scientific">Globodera rostochiensis</name>
    <name type="common">Golden nematode worm</name>
    <name type="synonym">Heterodera rostochiensis</name>
    <dbReference type="NCBI Taxonomy" id="31243"/>
    <lineage>
        <taxon>Eukaryota</taxon>
        <taxon>Metazoa</taxon>
        <taxon>Ecdysozoa</taxon>
        <taxon>Nematoda</taxon>
        <taxon>Chromadorea</taxon>
        <taxon>Rhabditida</taxon>
        <taxon>Tylenchina</taxon>
        <taxon>Tylenchomorpha</taxon>
        <taxon>Tylenchoidea</taxon>
        <taxon>Heteroderidae</taxon>
        <taxon>Heteroderinae</taxon>
        <taxon>Globodera</taxon>
    </lineage>
</organism>
<name>A0A914I6A4_GLORO</name>
<protein>
    <submittedName>
        <fullName evidence="4">Uncharacterized protein</fullName>
    </submittedName>
</protein>
<dbReference type="AlphaFoldDB" id="A0A914I6A4"/>
<evidence type="ECO:0000313" key="3">
    <source>
        <dbReference type="Proteomes" id="UP000887572"/>
    </source>
</evidence>
<feature type="coiled-coil region" evidence="1">
    <location>
        <begin position="100"/>
        <end position="134"/>
    </location>
</feature>
<keyword evidence="1" id="KW-0175">Coiled coil</keyword>
<accession>A0A914I6A4</accession>
<reference evidence="4" key="1">
    <citation type="submission" date="2022-11" db="UniProtKB">
        <authorList>
            <consortium name="WormBaseParasite"/>
        </authorList>
    </citation>
    <scope>IDENTIFICATION</scope>
</reference>
<evidence type="ECO:0000313" key="4">
    <source>
        <dbReference type="WBParaSite" id="Gr19_v10_g7296.t1"/>
    </source>
</evidence>
<evidence type="ECO:0000256" key="2">
    <source>
        <dbReference type="SAM" id="MobiDB-lite"/>
    </source>
</evidence>
<evidence type="ECO:0000256" key="1">
    <source>
        <dbReference type="SAM" id="Coils"/>
    </source>
</evidence>
<dbReference type="Proteomes" id="UP000887572">
    <property type="component" value="Unplaced"/>
</dbReference>
<feature type="region of interest" description="Disordered" evidence="2">
    <location>
        <begin position="144"/>
        <end position="177"/>
    </location>
</feature>
<dbReference type="WBParaSite" id="Gr19_v10_g7296.t1">
    <property type="protein sequence ID" value="Gr19_v10_g7296.t1"/>
    <property type="gene ID" value="Gr19_v10_g7296"/>
</dbReference>